<dbReference type="InterPro" id="IPR001034">
    <property type="entry name" value="DeoR_HTH"/>
</dbReference>
<organism evidence="5">
    <name type="scientific">Aureimonas frigidaquae</name>
    <dbReference type="NCBI Taxonomy" id="424757"/>
    <lineage>
        <taxon>Bacteria</taxon>
        <taxon>Pseudomonadati</taxon>
        <taxon>Pseudomonadota</taxon>
        <taxon>Alphaproteobacteria</taxon>
        <taxon>Hyphomicrobiales</taxon>
        <taxon>Aurantimonadaceae</taxon>
        <taxon>Aureimonas</taxon>
    </lineage>
</organism>
<dbReference type="PROSITE" id="PS00894">
    <property type="entry name" value="HTH_DEOR_1"/>
    <property type="match status" value="1"/>
</dbReference>
<keyword evidence="1" id="KW-0805">Transcription regulation</keyword>
<evidence type="ECO:0000313" key="5">
    <source>
        <dbReference type="EMBL" id="BAT28198.1"/>
    </source>
</evidence>
<dbReference type="InterPro" id="IPR018356">
    <property type="entry name" value="Tscrpt_reg_HTH_DeoR_CS"/>
</dbReference>
<dbReference type="SUPFAM" id="SSF46785">
    <property type="entry name" value="Winged helix' DNA-binding domain"/>
    <property type="match status" value="1"/>
</dbReference>
<dbReference type="EMBL" id="LC066377">
    <property type="protein sequence ID" value="BAT28198.1"/>
    <property type="molecule type" value="Genomic_DNA"/>
</dbReference>
<dbReference type="InterPro" id="IPR036388">
    <property type="entry name" value="WH-like_DNA-bd_sf"/>
</dbReference>
<reference evidence="5" key="1">
    <citation type="journal article" date="2015" name="Proc. Natl. Acad. Sci. U.S.A.">
        <title>Bacterial clade with the ribosomal RNA operon on a small plasmid rather than the chromosome.</title>
        <authorList>
            <person name="Anda M."/>
            <person name="Ohtsubo Y."/>
            <person name="Okubo T."/>
            <person name="Sugawara M."/>
            <person name="Nagata Y."/>
            <person name="Tsuda M."/>
            <person name="Minamisawa K."/>
            <person name="Mitsui H."/>
        </authorList>
    </citation>
    <scope>NUCLEOTIDE SEQUENCE</scope>
    <source>
        <strain evidence="5">JCM 14755</strain>
    </source>
</reference>
<dbReference type="InterPro" id="IPR036390">
    <property type="entry name" value="WH_DNA-bd_sf"/>
</dbReference>
<dbReference type="PRINTS" id="PR00037">
    <property type="entry name" value="HTHLACR"/>
</dbReference>
<keyword evidence="3" id="KW-0804">Transcription</keyword>
<dbReference type="InterPro" id="IPR014036">
    <property type="entry name" value="DeoR-like_C"/>
</dbReference>
<dbReference type="PROSITE" id="PS51000">
    <property type="entry name" value="HTH_DEOR_2"/>
    <property type="match status" value="1"/>
</dbReference>
<dbReference type="InterPro" id="IPR050313">
    <property type="entry name" value="Carb_Metab_HTH_regulators"/>
</dbReference>
<dbReference type="SUPFAM" id="SSF100950">
    <property type="entry name" value="NagB/RpiA/CoA transferase-like"/>
    <property type="match status" value="1"/>
</dbReference>
<evidence type="ECO:0000256" key="3">
    <source>
        <dbReference type="ARBA" id="ARBA00023163"/>
    </source>
</evidence>
<dbReference type="SMART" id="SM00420">
    <property type="entry name" value="HTH_DEOR"/>
    <property type="match status" value="1"/>
</dbReference>
<proteinExistence type="predicted"/>
<dbReference type="GO" id="GO:0003700">
    <property type="term" value="F:DNA-binding transcription factor activity"/>
    <property type="evidence" value="ECO:0007669"/>
    <property type="project" value="InterPro"/>
</dbReference>
<dbReference type="Pfam" id="PF00455">
    <property type="entry name" value="DeoRC"/>
    <property type="match status" value="1"/>
</dbReference>
<evidence type="ECO:0000259" key="4">
    <source>
        <dbReference type="PROSITE" id="PS51000"/>
    </source>
</evidence>
<accession>A0A0P0Z273</accession>
<evidence type="ECO:0000256" key="2">
    <source>
        <dbReference type="ARBA" id="ARBA00023125"/>
    </source>
</evidence>
<protein>
    <submittedName>
        <fullName evidence="5">Glycerol-3-phosphate transcriptional regulator protein</fullName>
    </submittedName>
</protein>
<dbReference type="InterPro" id="IPR037171">
    <property type="entry name" value="NagB/RpiA_transferase-like"/>
</dbReference>
<dbReference type="Pfam" id="PF08220">
    <property type="entry name" value="HTH_DeoR"/>
    <property type="match status" value="1"/>
</dbReference>
<dbReference type="GO" id="GO:0003677">
    <property type="term" value="F:DNA binding"/>
    <property type="evidence" value="ECO:0007669"/>
    <property type="project" value="UniProtKB-KW"/>
</dbReference>
<dbReference type="PANTHER" id="PTHR30363">
    <property type="entry name" value="HTH-TYPE TRANSCRIPTIONAL REGULATOR SRLR-RELATED"/>
    <property type="match status" value="1"/>
</dbReference>
<dbReference type="Gene3D" id="1.10.10.10">
    <property type="entry name" value="Winged helix-like DNA-binding domain superfamily/Winged helix DNA-binding domain"/>
    <property type="match status" value="1"/>
</dbReference>
<dbReference type="OrthoDB" id="31600at2"/>
<evidence type="ECO:0000256" key="1">
    <source>
        <dbReference type="ARBA" id="ARBA00023015"/>
    </source>
</evidence>
<feature type="domain" description="HTH deoR-type" evidence="4">
    <location>
        <begin position="8"/>
        <end position="63"/>
    </location>
</feature>
<name>A0A0P0Z273_9HYPH</name>
<keyword evidence="2" id="KW-0238">DNA-binding</keyword>
<dbReference type="SMART" id="SM01134">
    <property type="entry name" value="DeoRC"/>
    <property type="match status" value="1"/>
</dbReference>
<dbReference type="RefSeq" id="WP_062226321.1">
    <property type="nucleotide sequence ID" value="NZ_BBWR01000002.1"/>
</dbReference>
<dbReference type="AlphaFoldDB" id="A0A0P0Z273"/>
<dbReference type="PANTHER" id="PTHR30363:SF44">
    <property type="entry name" value="AGA OPERON TRANSCRIPTIONAL REPRESSOR-RELATED"/>
    <property type="match status" value="1"/>
</dbReference>
<sequence>MAASPPPAQIRMEAILARLNDGGSITVSEIARSFGISDMTVRRDLAELERNGLLERVHGGAVAPLRGPLAVIDDAEPAFEQRLRHNAPAKRAIAMAAAGLLTGRMTLAMDVGTTVLELARRVVSDKPPKGLRLFTNSLRVAQLSARAGVTTYLPGGLVRGEEMSLTGQAVIAEYSNLYFDAVLLGASGLTEEGIFDYAPEEAEIKRVFIKRAAQRILLIDASKFRRLSTVCFASLSDIDLVVTDAPPPDDLVEALKQAGTGLVVADPVAEPVRVQDLV</sequence>